<evidence type="ECO:0000313" key="4">
    <source>
        <dbReference type="WBParaSite" id="Hba_05483"/>
    </source>
</evidence>
<feature type="signal peptide" evidence="2">
    <location>
        <begin position="1"/>
        <end position="17"/>
    </location>
</feature>
<dbReference type="AlphaFoldDB" id="A0A1I7WKC0"/>
<sequence>MLITLLIFAILWSSSCAFKAVSNCRLIASNIGPKVSHMGSSTNKSGKSQRKRRHGGGFTKRERHQPEDPMDSGYGRKNGEESISLLLSLGKLYYLIPNYSIPVLNYIFSFTYL</sequence>
<proteinExistence type="predicted"/>
<keyword evidence="2" id="KW-0732">Signal</keyword>
<reference evidence="4" key="1">
    <citation type="submission" date="2016-11" db="UniProtKB">
        <authorList>
            <consortium name="WormBaseParasite"/>
        </authorList>
    </citation>
    <scope>IDENTIFICATION</scope>
</reference>
<evidence type="ECO:0000313" key="3">
    <source>
        <dbReference type="Proteomes" id="UP000095283"/>
    </source>
</evidence>
<organism evidence="3 4">
    <name type="scientific">Heterorhabditis bacteriophora</name>
    <name type="common">Entomopathogenic nematode worm</name>
    <dbReference type="NCBI Taxonomy" id="37862"/>
    <lineage>
        <taxon>Eukaryota</taxon>
        <taxon>Metazoa</taxon>
        <taxon>Ecdysozoa</taxon>
        <taxon>Nematoda</taxon>
        <taxon>Chromadorea</taxon>
        <taxon>Rhabditida</taxon>
        <taxon>Rhabditina</taxon>
        <taxon>Rhabditomorpha</taxon>
        <taxon>Strongyloidea</taxon>
        <taxon>Heterorhabditidae</taxon>
        <taxon>Heterorhabditis</taxon>
    </lineage>
</organism>
<keyword evidence="3" id="KW-1185">Reference proteome</keyword>
<dbReference type="Proteomes" id="UP000095283">
    <property type="component" value="Unplaced"/>
</dbReference>
<evidence type="ECO:0000256" key="2">
    <source>
        <dbReference type="SAM" id="SignalP"/>
    </source>
</evidence>
<accession>A0A1I7WKC0</accession>
<dbReference type="WBParaSite" id="Hba_05483">
    <property type="protein sequence ID" value="Hba_05483"/>
    <property type="gene ID" value="Hba_05483"/>
</dbReference>
<protein>
    <submittedName>
        <fullName evidence="4">Secreted protein</fullName>
    </submittedName>
</protein>
<evidence type="ECO:0000256" key="1">
    <source>
        <dbReference type="SAM" id="MobiDB-lite"/>
    </source>
</evidence>
<feature type="region of interest" description="Disordered" evidence="1">
    <location>
        <begin position="32"/>
        <end position="77"/>
    </location>
</feature>
<name>A0A1I7WKC0_HETBA</name>
<feature type="chain" id="PRO_5009310682" evidence="2">
    <location>
        <begin position="18"/>
        <end position="113"/>
    </location>
</feature>